<organism evidence="2 3">
    <name type="scientific">Aldrovandia affinis</name>
    <dbReference type="NCBI Taxonomy" id="143900"/>
    <lineage>
        <taxon>Eukaryota</taxon>
        <taxon>Metazoa</taxon>
        <taxon>Chordata</taxon>
        <taxon>Craniata</taxon>
        <taxon>Vertebrata</taxon>
        <taxon>Euteleostomi</taxon>
        <taxon>Actinopterygii</taxon>
        <taxon>Neopterygii</taxon>
        <taxon>Teleostei</taxon>
        <taxon>Notacanthiformes</taxon>
        <taxon>Halosauridae</taxon>
        <taxon>Aldrovandia</taxon>
    </lineage>
</organism>
<keyword evidence="3" id="KW-1185">Reference proteome</keyword>
<reference evidence="2" key="1">
    <citation type="journal article" date="2023" name="Science">
        <title>Genome structures resolve the early diversification of teleost fishes.</title>
        <authorList>
            <person name="Parey E."/>
            <person name="Louis A."/>
            <person name="Montfort J."/>
            <person name="Bouchez O."/>
            <person name="Roques C."/>
            <person name="Iampietro C."/>
            <person name="Lluch J."/>
            <person name="Castinel A."/>
            <person name="Donnadieu C."/>
            <person name="Desvignes T."/>
            <person name="Floi Bucao C."/>
            <person name="Jouanno E."/>
            <person name="Wen M."/>
            <person name="Mejri S."/>
            <person name="Dirks R."/>
            <person name="Jansen H."/>
            <person name="Henkel C."/>
            <person name="Chen W.J."/>
            <person name="Zahm M."/>
            <person name="Cabau C."/>
            <person name="Klopp C."/>
            <person name="Thompson A.W."/>
            <person name="Robinson-Rechavi M."/>
            <person name="Braasch I."/>
            <person name="Lecointre G."/>
            <person name="Bobe J."/>
            <person name="Postlethwait J.H."/>
            <person name="Berthelot C."/>
            <person name="Roest Crollius H."/>
            <person name="Guiguen Y."/>
        </authorList>
    </citation>
    <scope>NUCLEOTIDE SEQUENCE</scope>
    <source>
        <strain evidence="2">NC1722</strain>
    </source>
</reference>
<protein>
    <submittedName>
        <fullName evidence="2">Uncharacterized protein</fullName>
    </submittedName>
</protein>
<dbReference type="EMBL" id="JAINUG010000227">
    <property type="protein sequence ID" value="KAJ8386526.1"/>
    <property type="molecule type" value="Genomic_DNA"/>
</dbReference>
<evidence type="ECO:0000313" key="2">
    <source>
        <dbReference type="EMBL" id="KAJ8386526.1"/>
    </source>
</evidence>
<evidence type="ECO:0000256" key="1">
    <source>
        <dbReference type="SAM" id="MobiDB-lite"/>
    </source>
</evidence>
<name>A0AAD7RPC8_9TELE</name>
<sequence>MSERKCPRYSAPRSCRRPGERNRERPCAVQFSGQARILPVWLAGRCERARFVSGDHRMWPVNGSHRGEGERSGTAMEEQTGQWCEGRHTLGPKLAAQLGTSQVLTNVGQVKAEIDLWMEIPTYSPHA</sequence>
<feature type="region of interest" description="Disordered" evidence="1">
    <location>
        <begin position="1"/>
        <end position="24"/>
    </location>
</feature>
<gene>
    <name evidence="2" type="ORF">AAFF_G00169960</name>
</gene>
<proteinExistence type="predicted"/>
<accession>A0AAD7RPC8</accession>
<dbReference type="Proteomes" id="UP001221898">
    <property type="component" value="Unassembled WGS sequence"/>
</dbReference>
<feature type="region of interest" description="Disordered" evidence="1">
    <location>
        <begin position="57"/>
        <end position="81"/>
    </location>
</feature>
<evidence type="ECO:0000313" key="3">
    <source>
        <dbReference type="Proteomes" id="UP001221898"/>
    </source>
</evidence>
<dbReference type="AlphaFoldDB" id="A0AAD7RPC8"/>
<comment type="caution">
    <text evidence="2">The sequence shown here is derived from an EMBL/GenBank/DDBJ whole genome shotgun (WGS) entry which is preliminary data.</text>
</comment>